<dbReference type="GO" id="GO:0005230">
    <property type="term" value="F:extracellular ligand-gated monoatomic ion channel activity"/>
    <property type="evidence" value="ECO:0007669"/>
    <property type="project" value="InterPro"/>
</dbReference>
<dbReference type="STRING" id="104452.A0A0L7LUB5"/>
<evidence type="ECO:0000313" key="1">
    <source>
        <dbReference type="EMBL" id="KOB78816.1"/>
    </source>
</evidence>
<keyword evidence="2" id="KW-1185">Reference proteome</keyword>
<proteinExistence type="predicted"/>
<comment type="caution">
    <text evidence="1">The sequence shown here is derived from an EMBL/GenBank/DDBJ whole genome shotgun (WGS) entry which is preliminary data.</text>
</comment>
<dbReference type="GO" id="GO:0016020">
    <property type="term" value="C:membrane"/>
    <property type="evidence" value="ECO:0007669"/>
    <property type="project" value="InterPro"/>
</dbReference>
<name>A0A0L7LUB5_OPEBR</name>
<dbReference type="InterPro" id="IPR036734">
    <property type="entry name" value="Neur_chan_lig-bd_sf"/>
</dbReference>
<organism evidence="1 2">
    <name type="scientific">Operophtera brumata</name>
    <name type="common">Winter moth</name>
    <name type="synonym">Phalaena brumata</name>
    <dbReference type="NCBI Taxonomy" id="104452"/>
    <lineage>
        <taxon>Eukaryota</taxon>
        <taxon>Metazoa</taxon>
        <taxon>Ecdysozoa</taxon>
        <taxon>Arthropoda</taxon>
        <taxon>Hexapoda</taxon>
        <taxon>Insecta</taxon>
        <taxon>Pterygota</taxon>
        <taxon>Neoptera</taxon>
        <taxon>Endopterygota</taxon>
        <taxon>Lepidoptera</taxon>
        <taxon>Glossata</taxon>
        <taxon>Ditrysia</taxon>
        <taxon>Geometroidea</taxon>
        <taxon>Geometridae</taxon>
        <taxon>Larentiinae</taxon>
        <taxon>Operophtera</taxon>
    </lineage>
</organism>
<dbReference type="EMBL" id="JTDY01000108">
    <property type="protein sequence ID" value="KOB78816.1"/>
    <property type="molecule type" value="Genomic_DNA"/>
</dbReference>
<dbReference type="SUPFAM" id="SSF63712">
    <property type="entry name" value="Nicotinic receptor ligand binding domain-like"/>
    <property type="match status" value="1"/>
</dbReference>
<evidence type="ECO:0000313" key="2">
    <source>
        <dbReference type="Proteomes" id="UP000037510"/>
    </source>
</evidence>
<dbReference type="AlphaFoldDB" id="A0A0L7LUB5"/>
<sequence>MSPPVRCKLASGAADWALQHSVCIRTGRIHPRGSRVFCCPDCGRSLAPGSTPTVSLVETNQLFREDNVGGVADAMSRINIDAISPEQDYEALPEWQSSNQELAKLLQDALDKLAVKQPYYLAQVLADALDKLAVKQPYYLPQALADALDKLAVKHPYYLPQALADALDTLAIKQPYYLPQALTYALDRGGGGGGGGGMFGDVNISSILDSFSISYDKRVRPNYGGQPVEVGITMYVLSISSLSEVQMVTTYVARAAPVSHPPHHSPRGAALGHTHCALVAGPPVEVGVTMYVLSISSVSEVLMVLIELPLSLVPVTRGRRRSSPKLEVASMYAFGGSIRFLLCLSDPLEYSLTNEER</sequence>
<gene>
    <name evidence="1" type="ORF">OBRU01_01726</name>
</gene>
<reference evidence="1 2" key="1">
    <citation type="journal article" date="2015" name="Genome Biol. Evol.">
        <title>The genome of winter moth (Operophtera brumata) provides a genomic perspective on sexual dimorphism and phenology.</title>
        <authorList>
            <person name="Derks M.F."/>
            <person name="Smit S."/>
            <person name="Salis L."/>
            <person name="Schijlen E."/>
            <person name="Bossers A."/>
            <person name="Mateman C."/>
            <person name="Pijl A.S."/>
            <person name="de Ridder D."/>
            <person name="Groenen M.A."/>
            <person name="Visser M.E."/>
            <person name="Megens H.J."/>
        </authorList>
    </citation>
    <scope>NUCLEOTIDE SEQUENCE [LARGE SCALE GENOMIC DNA]</scope>
    <source>
        <strain evidence="1">WM2013NL</strain>
        <tissue evidence="1">Head and thorax</tissue>
    </source>
</reference>
<accession>A0A0L7LUB5</accession>
<protein>
    <submittedName>
        <fullName evidence="1">Uncharacterized protein</fullName>
    </submittedName>
</protein>
<dbReference type="Gene3D" id="2.70.170.10">
    <property type="entry name" value="Neurotransmitter-gated ion-channel ligand-binding domain"/>
    <property type="match status" value="1"/>
</dbReference>
<dbReference type="Proteomes" id="UP000037510">
    <property type="component" value="Unassembled WGS sequence"/>
</dbReference>